<feature type="domain" description="DNA primase large subunit C-terminal" evidence="8">
    <location>
        <begin position="266"/>
        <end position="420"/>
    </location>
</feature>
<dbReference type="Gene3D" id="1.20.930.80">
    <property type="match status" value="1"/>
</dbReference>
<evidence type="ECO:0000256" key="5">
    <source>
        <dbReference type="ARBA" id="ARBA00022723"/>
    </source>
</evidence>
<keyword evidence="3" id="KW-0639">Primosome</keyword>
<keyword evidence="10" id="KW-1185">Reference proteome</keyword>
<gene>
    <name evidence="9" type="ORF">KP79_PYT24364</name>
</gene>
<comment type="caution">
    <text evidence="9">The sequence shown here is derived from an EMBL/GenBank/DDBJ whole genome shotgun (WGS) entry which is preliminary data.</text>
</comment>
<dbReference type="GO" id="GO:0046872">
    <property type="term" value="F:metal ion binding"/>
    <property type="evidence" value="ECO:0007669"/>
    <property type="project" value="UniProtKB-KW"/>
</dbReference>
<evidence type="ECO:0000313" key="9">
    <source>
        <dbReference type="EMBL" id="OWF51565.1"/>
    </source>
</evidence>
<proteinExistence type="predicted"/>
<dbReference type="GO" id="GO:0006269">
    <property type="term" value="P:DNA replication, synthesis of primer"/>
    <property type="evidence" value="ECO:0007669"/>
    <property type="project" value="UniProtKB-KW"/>
</dbReference>
<dbReference type="Proteomes" id="UP000242188">
    <property type="component" value="Unassembled WGS sequence"/>
</dbReference>
<evidence type="ECO:0000256" key="4">
    <source>
        <dbReference type="ARBA" id="ARBA00022705"/>
    </source>
</evidence>
<dbReference type="InterPro" id="IPR007238">
    <property type="entry name" value="DNA_primase_lsu_euk/arc"/>
</dbReference>
<keyword evidence="2" id="KW-0004">4Fe-4S</keyword>
<comment type="cofactor">
    <cofactor evidence="1">
        <name>[4Fe-4S] cluster</name>
        <dbReference type="ChEBI" id="CHEBI:49883"/>
    </cofactor>
</comment>
<evidence type="ECO:0000259" key="8">
    <source>
        <dbReference type="Pfam" id="PF04104"/>
    </source>
</evidence>
<keyword evidence="6" id="KW-0408">Iron</keyword>
<evidence type="ECO:0000256" key="2">
    <source>
        <dbReference type="ARBA" id="ARBA00022485"/>
    </source>
</evidence>
<accession>A0A210QS60</accession>
<evidence type="ECO:0000256" key="7">
    <source>
        <dbReference type="ARBA" id="ARBA00023014"/>
    </source>
</evidence>
<dbReference type="GO" id="GO:0051539">
    <property type="term" value="F:4 iron, 4 sulfur cluster binding"/>
    <property type="evidence" value="ECO:0007669"/>
    <property type="project" value="UniProtKB-KW"/>
</dbReference>
<dbReference type="Pfam" id="PF26466">
    <property type="entry name" value="DNA_primase_lrg_N"/>
    <property type="match status" value="1"/>
</dbReference>
<dbReference type="GO" id="GO:0006270">
    <property type="term" value="P:DNA replication initiation"/>
    <property type="evidence" value="ECO:0007669"/>
    <property type="project" value="TreeGrafter"/>
</dbReference>
<keyword evidence="4" id="KW-0235">DNA replication</keyword>
<reference evidence="9 10" key="1">
    <citation type="journal article" date="2017" name="Nat. Ecol. Evol.">
        <title>Scallop genome provides insights into evolution of bilaterian karyotype and development.</title>
        <authorList>
            <person name="Wang S."/>
            <person name="Zhang J."/>
            <person name="Jiao W."/>
            <person name="Li J."/>
            <person name="Xun X."/>
            <person name="Sun Y."/>
            <person name="Guo X."/>
            <person name="Huan P."/>
            <person name="Dong B."/>
            <person name="Zhang L."/>
            <person name="Hu X."/>
            <person name="Sun X."/>
            <person name="Wang J."/>
            <person name="Zhao C."/>
            <person name="Wang Y."/>
            <person name="Wang D."/>
            <person name="Huang X."/>
            <person name="Wang R."/>
            <person name="Lv J."/>
            <person name="Li Y."/>
            <person name="Zhang Z."/>
            <person name="Liu B."/>
            <person name="Lu W."/>
            <person name="Hui Y."/>
            <person name="Liang J."/>
            <person name="Zhou Z."/>
            <person name="Hou R."/>
            <person name="Li X."/>
            <person name="Liu Y."/>
            <person name="Li H."/>
            <person name="Ning X."/>
            <person name="Lin Y."/>
            <person name="Zhao L."/>
            <person name="Xing Q."/>
            <person name="Dou J."/>
            <person name="Li Y."/>
            <person name="Mao J."/>
            <person name="Guo H."/>
            <person name="Dou H."/>
            <person name="Li T."/>
            <person name="Mu C."/>
            <person name="Jiang W."/>
            <person name="Fu Q."/>
            <person name="Fu X."/>
            <person name="Miao Y."/>
            <person name="Liu J."/>
            <person name="Yu Q."/>
            <person name="Li R."/>
            <person name="Liao H."/>
            <person name="Li X."/>
            <person name="Kong Y."/>
            <person name="Jiang Z."/>
            <person name="Chourrout D."/>
            <person name="Li R."/>
            <person name="Bao Z."/>
        </authorList>
    </citation>
    <scope>NUCLEOTIDE SEQUENCE [LARGE SCALE GENOMIC DNA]</scope>
    <source>
        <strain evidence="9 10">PY_sf001</strain>
    </source>
</reference>
<protein>
    <submittedName>
        <fullName evidence="9">DNA primase large subunit</fullName>
    </submittedName>
</protein>
<dbReference type="PANTHER" id="PTHR10537:SF4">
    <property type="entry name" value="DNA PRIMASE LARGE SUBUNIT"/>
    <property type="match status" value="1"/>
</dbReference>
<sequence length="596" mass="68381">MTFYLNPPSGNISLQHLEKFARTRLDFLLKITSCGGDKLKLQDTVTDFLTVAESDCLLDGSTKDVVSHFILRLILCQDHDTKGFLLKAESQLFKFRFQCMSEDELTKSLKKADSHLQKVQHNYLIPSALDFEKLKHIRDIFRKITATEPRWKLIVQKYLSGDNKDGFWIPFFVVHQLVAKRRVELENGLAFVPFCKLEDVISNLWYQLLVWGVDRTCRVQTSFLQDKRMRSLTRHIQALFRKHHGIFEDGPQIDANLSHDQVPEVMTLFPPCMSHVHHILTTRHRLQHHARIQYTLFLKENGMPVHEALMFWRKEYLKPTNANDNCSHSWQQDGRRYTYNIRHLYGLEGACTNYRGHCCTTLQNAASGFGEQGGCPFRCFDSNHLDLLLQREEIVHSRETIKQLSADGKYSEACRSLFVEKSKKLIQKMEDQCKAEPVVTRSGNREYCMVINKGHKVMNSAASLTFDLGSSEVHSIRIPERSSIATCAGHSCVSKMWSNSLGDTNCNSGFDMPCAGTDSHMVETLSERTDVIITSLPACTHARLGSSPPTCSQKEEARIREGEDQDDDIFGVMFEEKIIHGPYRSICQILKYLYNE</sequence>
<dbReference type="AlphaFoldDB" id="A0A210QS60"/>
<keyword evidence="7" id="KW-0411">Iron-sulfur</keyword>
<dbReference type="InterPro" id="IPR058560">
    <property type="entry name" value="DNA_primase_C"/>
</dbReference>
<evidence type="ECO:0000256" key="1">
    <source>
        <dbReference type="ARBA" id="ARBA00001966"/>
    </source>
</evidence>
<dbReference type="PANTHER" id="PTHR10537">
    <property type="entry name" value="DNA PRIMASE LARGE SUBUNIT"/>
    <property type="match status" value="1"/>
</dbReference>
<dbReference type="STRING" id="6573.A0A210QS60"/>
<evidence type="ECO:0000256" key="3">
    <source>
        <dbReference type="ARBA" id="ARBA00022515"/>
    </source>
</evidence>
<dbReference type="OrthoDB" id="421393at2759"/>
<evidence type="ECO:0000313" key="10">
    <source>
        <dbReference type="Proteomes" id="UP000242188"/>
    </source>
</evidence>
<keyword evidence="5" id="KW-0479">Metal-binding</keyword>
<name>A0A210QS60_MIZYE</name>
<evidence type="ECO:0000256" key="6">
    <source>
        <dbReference type="ARBA" id="ARBA00023004"/>
    </source>
</evidence>
<dbReference type="GO" id="GO:0005658">
    <property type="term" value="C:alpha DNA polymerase:primase complex"/>
    <property type="evidence" value="ECO:0007669"/>
    <property type="project" value="TreeGrafter"/>
</dbReference>
<dbReference type="EMBL" id="NEDP02002206">
    <property type="protein sequence ID" value="OWF51565.1"/>
    <property type="molecule type" value="Genomic_DNA"/>
</dbReference>
<dbReference type="Pfam" id="PF04104">
    <property type="entry name" value="DNA_primase_lrg"/>
    <property type="match status" value="1"/>
</dbReference>
<organism evidence="9 10">
    <name type="scientific">Mizuhopecten yessoensis</name>
    <name type="common">Japanese scallop</name>
    <name type="synonym">Patinopecten yessoensis</name>
    <dbReference type="NCBI Taxonomy" id="6573"/>
    <lineage>
        <taxon>Eukaryota</taxon>
        <taxon>Metazoa</taxon>
        <taxon>Spiralia</taxon>
        <taxon>Lophotrochozoa</taxon>
        <taxon>Mollusca</taxon>
        <taxon>Bivalvia</taxon>
        <taxon>Autobranchia</taxon>
        <taxon>Pteriomorphia</taxon>
        <taxon>Pectinida</taxon>
        <taxon>Pectinoidea</taxon>
        <taxon>Pectinidae</taxon>
        <taxon>Mizuhopecten</taxon>
    </lineage>
</organism>